<feature type="region of interest" description="Disordered" evidence="1">
    <location>
        <begin position="1"/>
        <end position="26"/>
    </location>
</feature>
<protein>
    <submittedName>
        <fullName evidence="2">Uncharacterized protein</fullName>
    </submittedName>
</protein>
<evidence type="ECO:0000313" key="2">
    <source>
        <dbReference type="EMBL" id="MBM7415957.1"/>
    </source>
</evidence>
<dbReference type="EMBL" id="JAFBBK010000001">
    <property type="protein sequence ID" value="MBM7415957.1"/>
    <property type="molecule type" value="Genomic_DNA"/>
</dbReference>
<dbReference type="RefSeq" id="WP_239532448.1">
    <property type="nucleotide sequence ID" value="NZ_JAFBBK010000001.1"/>
</dbReference>
<organism evidence="2 3">
    <name type="scientific">Rhodococcoides corynebacterioides</name>
    <dbReference type="NCBI Taxonomy" id="53972"/>
    <lineage>
        <taxon>Bacteria</taxon>
        <taxon>Bacillati</taxon>
        <taxon>Actinomycetota</taxon>
        <taxon>Actinomycetes</taxon>
        <taxon>Mycobacteriales</taxon>
        <taxon>Nocardiaceae</taxon>
        <taxon>Rhodococcoides</taxon>
    </lineage>
</organism>
<comment type="caution">
    <text evidence="2">The sequence shown here is derived from an EMBL/GenBank/DDBJ whole genome shotgun (WGS) entry which is preliminary data.</text>
</comment>
<gene>
    <name evidence="2" type="ORF">JOE42_002690</name>
</gene>
<accession>A0ABS2KVK8</accession>
<sequence>MSVTVSSPPDTEAVLPPTDLDVPSATNAPAGGGGGVVVVTGAVVVGAVVVGAAVVAEVVGVGSVVEPGVVVGEMVVVEVVVEVAVVVAASVLEVLEVLEVLGPSVVAASGGDARRAAEAAELVDPLVTQLVITVVELTVRVNDCVDLHSKKVDCNVTVQLVNRFKSDSGGVVEVVLESKVCTTGVPTVGV</sequence>
<evidence type="ECO:0000256" key="1">
    <source>
        <dbReference type="SAM" id="MobiDB-lite"/>
    </source>
</evidence>
<keyword evidence="3" id="KW-1185">Reference proteome</keyword>
<proteinExistence type="predicted"/>
<dbReference type="Proteomes" id="UP000703038">
    <property type="component" value="Unassembled WGS sequence"/>
</dbReference>
<name>A0ABS2KVK8_9NOCA</name>
<evidence type="ECO:0000313" key="3">
    <source>
        <dbReference type="Proteomes" id="UP000703038"/>
    </source>
</evidence>
<reference evidence="2 3" key="1">
    <citation type="submission" date="2021-01" db="EMBL/GenBank/DDBJ databases">
        <title>Genomics of switchgrass bacterial isolates.</title>
        <authorList>
            <person name="Shade A."/>
        </authorList>
    </citation>
    <scope>NUCLEOTIDE SEQUENCE [LARGE SCALE GENOMIC DNA]</scope>
    <source>
        <strain evidence="2 3">PvP111</strain>
    </source>
</reference>